<evidence type="ECO:0000313" key="3">
    <source>
        <dbReference type="Proteomes" id="UP001500897"/>
    </source>
</evidence>
<sequence length="153" mass="16517">MSTPTEPDPGPGPETTPDGHTWLDQEYCADQRMWAPPTPQDMPPEWPAWRLPDWYAGRTGMVQIPGQPGQPGVYQYVWGGWLPWQSLADRFDHAGQWPDAVQSTVGAMQAELWPPTAAAGDVPLIALSAPDDLAAPPLSDPISGPDPTAPEGN</sequence>
<name>A0ABN2XL17_9ACTN</name>
<evidence type="ECO:0000256" key="1">
    <source>
        <dbReference type="SAM" id="MobiDB-lite"/>
    </source>
</evidence>
<proteinExistence type="predicted"/>
<reference evidence="2 3" key="1">
    <citation type="journal article" date="2019" name="Int. J. Syst. Evol. Microbiol.">
        <title>The Global Catalogue of Microorganisms (GCM) 10K type strain sequencing project: providing services to taxonomists for standard genome sequencing and annotation.</title>
        <authorList>
            <consortium name="The Broad Institute Genomics Platform"/>
            <consortium name="The Broad Institute Genome Sequencing Center for Infectious Disease"/>
            <person name="Wu L."/>
            <person name="Ma J."/>
        </authorList>
    </citation>
    <scope>NUCLEOTIDE SEQUENCE [LARGE SCALE GENOMIC DNA]</scope>
    <source>
        <strain evidence="2 3">JCM 14559</strain>
    </source>
</reference>
<feature type="compositionally biased region" description="Low complexity" evidence="1">
    <location>
        <begin position="131"/>
        <end position="142"/>
    </location>
</feature>
<feature type="region of interest" description="Disordered" evidence="1">
    <location>
        <begin position="1"/>
        <end position="22"/>
    </location>
</feature>
<dbReference type="RefSeq" id="WP_344555711.1">
    <property type="nucleotide sequence ID" value="NZ_BAAANS010000043.1"/>
</dbReference>
<accession>A0ABN2XL17</accession>
<comment type="caution">
    <text evidence="2">The sequence shown here is derived from an EMBL/GenBank/DDBJ whole genome shotgun (WGS) entry which is preliminary data.</text>
</comment>
<gene>
    <name evidence="2" type="ORF">GCM10009759_55160</name>
</gene>
<organism evidence="2 3">
    <name type="scientific">Kitasatospora saccharophila</name>
    <dbReference type="NCBI Taxonomy" id="407973"/>
    <lineage>
        <taxon>Bacteria</taxon>
        <taxon>Bacillati</taxon>
        <taxon>Actinomycetota</taxon>
        <taxon>Actinomycetes</taxon>
        <taxon>Kitasatosporales</taxon>
        <taxon>Streptomycetaceae</taxon>
        <taxon>Kitasatospora</taxon>
    </lineage>
</organism>
<protein>
    <submittedName>
        <fullName evidence="2">Uncharacterized protein</fullName>
    </submittedName>
</protein>
<feature type="compositionally biased region" description="Pro residues" evidence="1">
    <location>
        <begin position="1"/>
        <end position="14"/>
    </location>
</feature>
<keyword evidence="3" id="KW-1185">Reference proteome</keyword>
<feature type="region of interest" description="Disordered" evidence="1">
    <location>
        <begin position="131"/>
        <end position="153"/>
    </location>
</feature>
<dbReference type="EMBL" id="BAAANS010000043">
    <property type="protein sequence ID" value="GAA2112441.1"/>
    <property type="molecule type" value="Genomic_DNA"/>
</dbReference>
<evidence type="ECO:0000313" key="2">
    <source>
        <dbReference type="EMBL" id="GAA2112441.1"/>
    </source>
</evidence>
<dbReference type="Proteomes" id="UP001500897">
    <property type="component" value="Unassembled WGS sequence"/>
</dbReference>